<organism evidence="2 3">
    <name type="scientific">Apostasia shenzhenica</name>
    <dbReference type="NCBI Taxonomy" id="1088818"/>
    <lineage>
        <taxon>Eukaryota</taxon>
        <taxon>Viridiplantae</taxon>
        <taxon>Streptophyta</taxon>
        <taxon>Embryophyta</taxon>
        <taxon>Tracheophyta</taxon>
        <taxon>Spermatophyta</taxon>
        <taxon>Magnoliopsida</taxon>
        <taxon>Liliopsida</taxon>
        <taxon>Asparagales</taxon>
        <taxon>Orchidaceae</taxon>
        <taxon>Apostasioideae</taxon>
        <taxon>Apostasia</taxon>
    </lineage>
</organism>
<dbReference type="Gene3D" id="2.60.200.40">
    <property type="match status" value="1"/>
</dbReference>
<evidence type="ECO:0000313" key="2">
    <source>
        <dbReference type="EMBL" id="PKA61138.1"/>
    </source>
</evidence>
<name>A0A2I0B023_9ASPA</name>
<dbReference type="SUPFAM" id="SSF111331">
    <property type="entry name" value="NAD kinase/diacylglycerol kinase-like"/>
    <property type="match status" value="2"/>
</dbReference>
<dbReference type="GO" id="GO:0001729">
    <property type="term" value="F:ceramide kinase activity"/>
    <property type="evidence" value="ECO:0007669"/>
    <property type="project" value="UniProtKB-EC"/>
</dbReference>
<dbReference type="Proteomes" id="UP000236161">
    <property type="component" value="Unassembled WGS sequence"/>
</dbReference>
<dbReference type="Pfam" id="PF00781">
    <property type="entry name" value="DAGK_cat"/>
    <property type="match status" value="1"/>
</dbReference>
<dbReference type="EMBL" id="KZ451932">
    <property type="protein sequence ID" value="PKA61138.1"/>
    <property type="molecule type" value="Genomic_DNA"/>
</dbReference>
<reference evidence="2 3" key="1">
    <citation type="journal article" date="2017" name="Nature">
        <title>The Apostasia genome and the evolution of orchids.</title>
        <authorList>
            <person name="Zhang G.Q."/>
            <person name="Liu K.W."/>
            <person name="Li Z."/>
            <person name="Lohaus R."/>
            <person name="Hsiao Y.Y."/>
            <person name="Niu S.C."/>
            <person name="Wang J.Y."/>
            <person name="Lin Y.C."/>
            <person name="Xu Q."/>
            <person name="Chen L.J."/>
            <person name="Yoshida K."/>
            <person name="Fujiwara S."/>
            <person name="Wang Z.W."/>
            <person name="Zhang Y.Q."/>
            <person name="Mitsuda N."/>
            <person name="Wang M."/>
            <person name="Liu G.H."/>
            <person name="Pecoraro L."/>
            <person name="Huang H.X."/>
            <person name="Xiao X.J."/>
            <person name="Lin M."/>
            <person name="Wu X.Y."/>
            <person name="Wu W.L."/>
            <person name="Chen Y.Y."/>
            <person name="Chang S.B."/>
            <person name="Sakamoto S."/>
            <person name="Ohme-Takagi M."/>
            <person name="Yagi M."/>
            <person name="Zeng S.J."/>
            <person name="Shen C.Y."/>
            <person name="Yeh C.M."/>
            <person name="Luo Y.B."/>
            <person name="Tsai W.C."/>
            <person name="Van de Peer Y."/>
            <person name="Liu Z.J."/>
        </authorList>
    </citation>
    <scope>NUCLEOTIDE SEQUENCE [LARGE SCALE GENOMIC DNA]</scope>
    <source>
        <strain evidence="3">cv. Shenzhen</strain>
        <tissue evidence="2">Stem</tissue>
    </source>
</reference>
<proteinExistence type="predicted"/>
<dbReference type="InterPro" id="IPR001206">
    <property type="entry name" value="Diacylglycerol_kinase_cat_dom"/>
</dbReference>
<keyword evidence="3" id="KW-1185">Reference proteome</keyword>
<dbReference type="PANTHER" id="PTHR12358:SF6">
    <property type="entry name" value="CERAMIDE KINASE"/>
    <property type="match status" value="1"/>
</dbReference>
<dbReference type="AlphaFoldDB" id="A0A2I0B023"/>
<protein>
    <submittedName>
        <fullName evidence="2">Sphingosine kinase 1</fullName>
        <ecNumber evidence="2">2.7.1.138</ecNumber>
    </submittedName>
</protein>
<evidence type="ECO:0000259" key="1">
    <source>
        <dbReference type="PROSITE" id="PS50146"/>
    </source>
</evidence>
<keyword evidence="2" id="KW-0808">Transferase</keyword>
<dbReference type="PROSITE" id="PS50146">
    <property type="entry name" value="DAGK"/>
    <property type="match status" value="1"/>
</dbReference>
<dbReference type="OrthoDB" id="530923at2759"/>
<dbReference type="EC" id="2.7.1.138" evidence="2"/>
<dbReference type="InterPro" id="IPR045363">
    <property type="entry name" value="CERK_C"/>
</dbReference>
<gene>
    <name evidence="2" type="primary">SPHK1</name>
    <name evidence="2" type="ORF">AXF42_Ash006034</name>
</gene>
<accession>A0A2I0B023</accession>
<dbReference type="Gene3D" id="3.40.50.10330">
    <property type="entry name" value="Probable inorganic polyphosphate/atp-NAD kinase, domain 1"/>
    <property type="match status" value="1"/>
</dbReference>
<evidence type="ECO:0000313" key="3">
    <source>
        <dbReference type="Proteomes" id="UP000236161"/>
    </source>
</evidence>
<dbReference type="GO" id="GO:0006672">
    <property type="term" value="P:ceramide metabolic process"/>
    <property type="evidence" value="ECO:0007669"/>
    <property type="project" value="TreeGrafter"/>
</dbReference>
<dbReference type="InterPro" id="IPR016064">
    <property type="entry name" value="NAD/diacylglycerol_kinase_sf"/>
</dbReference>
<keyword evidence="2" id="KW-0418">Kinase</keyword>
<sequence>MDASAALSSTLFLDRVGEVVVSLNSCGLSWNPTAIDSDASSCCRMAFQMEVETEIKFSNVYAVEFTGLGSINERSSSGRSFLLNSNCELYRFVVHGFQKAKNGPSPCVLSAYTFGHRDLQACQTWVDQINACIQMQVERPKNLLVFVHPRCGKGNGLRTWQTVAPMFSRAKVMTKVTVTRRAGHAFDILKSSTDRDLSSFDGVVSVGGDGLFNEVLNGILSSRHKAPYPPDPTVLNTPNNSDELRHHVSEETIYSRNILNNDSDIFSETSEKCDDCEPLLPALQSTESGISKLITSEKEPHCTDHNSALIFPNDWFRLGIIPAGSTDAIVISTTGIRDPVTSALHIILGRRISLDVAQVVRWKTTPTSLDTPLVHYAASFAGYGFYGDVVKESEKYRWMGPSRYDFTGTKVFLEHRSYEAEVGFLAAKEDDTIKGMPSGMADACHSLLPRRNLSKEVCRIECSICNGTTNSSHIVTNGGTSSPIVHGEGVRWLRSKGRFLSVGAAVISCRNERAPDGLVADAHLSDGFLHLILVKDCPRPFYLWHLTKLTRKGADPLDFSFVEHHKTNLFTFVANHDGSVWNLDGELLQACQVTVRACRGLVNLFAAGPEV</sequence>
<feature type="domain" description="DAGKc" evidence="1">
    <location>
        <begin position="138"/>
        <end position="363"/>
    </location>
</feature>
<dbReference type="Pfam" id="PF19280">
    <property type="entry name" value="CERK_C"/>
    <property type="match status" value="1"/>
</dbReference>
<dbReference type="InterPro" id="IPR017438">
    <property type="entry name" value="ATP-NAD_kinase_N"/>
</dbReference>
<dbReference type="PANTHER" id="PTHR12358">
    <property type="entry name" value="SPHINGOSINE KINASE"/>
    <property type="match status" value="1"/>
</dbReference>
<dbReference type="STRING" id="1088818.A0A2I0B023"/>
<dbReference type="GO" id="GO:0016020">
    <property type="term" value="C:membrane"/>
    <property type="evidence" value="ECO:0007669"/>
    <property type="project" value="GOC"/>
</dbReference>
<dbReference type="InterPro" id="IPR050187">
    <property type="entry name" value="Lipid_Phosphate_FormReg"/>
</dbReference>